<evidence type="ECO:0000313" key="2">
    <source>
        <dbReference type="Proteomes" id="UP000580250"/>
    </source>
</evidence>
<sequence length="42" mass="4847">MLLLTTQMLVSGFNANQLISLLVFTVFTEKLLKQINNYLKNM</sequence>
<accession>A0A6V7UFL5</accession>
<reference evidence="1 2" key="1">
    <citation type="submission" date="2020-08" db="EMBL/GenBank/DDBJ databases">
        <authorList>
            <person name="Koutsovoulos G."/>
            <person name="Danchin GJ E."/>
        </authorList>
    </citation>
    <scope>NUCLEOTIDE SEQUENCE [LARGE SCALE GENOMIC DNA]</scope>
</reference>
<dbReference type="AlphaFoldDB" id="A0A6V7UFL5"/>
<proteinExistence type="predicted"/>
<gene>
    <name evidence="1" type="ORF">MENT_LOCUS12248</name>
</gene>
<dbReference type="Proteomes" id="UP000580250">
    <property type="component" value="Unassembled WGS sequence"/>
</dbReference>
<name>A0A6V7UFL5_MELEN</name>
<evidence type="ECO:0000313" key="1">
    <source>
        <dbReference type="EMBL" id="CAD2156456.1"/>
    </source>
</evidence>
<organism evidence="1 2">
    <name type="scientific">Meloidogyne enterolobii</name>
    <name type="common">Root-knot nematode worm</name>
    <name type="synonym">Meloidogyne mayaguensis</name>
    <dbReference type="NCBI Taxonomy" id="390850"/>
    <lineage>
        <taxon>Eukaryota</taxon>
        <taxon>Metazoa</taxon>
        <taxon>Ecdysozoa</taxon>
        <taxon>Nematoda</taxon>
        <taxon>Chromadorea</taxon>
        <taxon>Rhabditida</taxon>
        <taxon>Tylenchina</taxon>
        <taxon>Tylenchomorpha</taxon>
        <taxon>Tylenchoidea</taxon>
        <taxon>Meloidogynidae</taxon>
        <taxon>Meloidogyninae</taxon>
        <taxon>Meloidogyne</taxon>
    </lineage>
</organism>
<dbReference type="EMBL" id="CAJEWN010000062">
    <property type="protein sequence ID" value="CAD2156456.1"/>
    <property type="molecule type" value="Genomic_DNA"/>
</dbReference>
<protein>
    <submittedName>
        <fullName evidence="1">Uncharacterized protein</fullName>
    </submittedName>
</protein>
<comment type="caution">
    <text evidence="1">The sequence shown here is derived from an EMBL/GenBank/DDBJ whole genome shotgun (WGS) entry which is preliminary data.</text>
</comment>